<dbReference type="InterPro" id="IPR000073">
    <property type="entry name" value="AB_hydrolase_1"/>
</dbReference>
<dbReference type="InterPro" id="IPR050266">
    <property type="entry name" value="AB_hydrolase_sf"/>
</dbReference>
<dbReference type="Proteomes" id="UP000019140">
    <property type="component" value="Unassembled WGS sequence"/>
</dbReference>
<dbReference type="SUPFAM" id="SSF53474">
    <property type="entry name" value="alpha/beta-Hydrolases"/>
    <property type="match status" value="1"/>
</dbReference>
<protein>
    <recommendedName>
        <fullName evidence="2">AB hydrolase-1 domain-containing protein</fullName>
    </recommendedName>
</protein>
<name>W4M652_9BACT</name>
<reference evidence="3 4" key="1">
    <citation type="journal article" date="2014" name="Nature">
        <title>An environmental bacterial taxon with a large and distinct metabolic repertoire.</title>
        <authorList>
            <person name="Wilson M.C."/>
            <person name="Mori T."/>
            <person name="Ruckert C."/>
            <person name="Uria A.R."/>
            <person name="Helf M.J."/>
            <person name="Takada K."/>
            <person name="Gernert C."/>
            <person name="Steffens U.A."/>
            <person name="Heycke N."/>
            <person name="Schmitt S."/>
            <person name="Rinke C."/>
            <person name="Helfrich E.J."/>
            <person name="Brachmann A.O."/>
            <person name="Gurgui C."/>
            <person name="Wakimoto T."/>
            <person name="Kracht M."/>
            <person name="Crusemann M."/>
            <person name="Hentschel U."/>
            <person name="Abe I."/>
            <person name="Matsunaga S."/>
            <person name="Kalinowski J."/>
            <person name="Takeyama H."/>
            <person name="Piel J."/>
        </authorList>
    </citation>
    <scope>NUCLEOTIDE SEQUENCE [LARGE SCALE GENOMIC DNA]</scope>
    <source>
        <strain evidence="4">TSY2</strain>
    </source>
</reference>
<proteinExistence type="predicted"/>
<keyword evidence="4" id="KW-1185">Reference proteome</keyword>
<dbReference type="InterPro" id="IPR029058">
    <property type="entry name" value="AB_hydrolase_fold"/>
</dbReference>
<dbReference type="PANTHER" id="PTHR43798:SF31">
    <property type="entry name" value="AB HYDROLASE SUPERFAMILY PROTEIN YCLE"/>
    <property type="match status" value="1"/>
</dbReference>
<evidence type="ECO:0000259" key="2">
    <source>
        <dbReference type="Pfam" id="PF00561"/>
    </source>
</evidence>
<dbReference type="EMBL" id="AZHX01000893">
    <property type="protein sequence ID" value="ETX05690.1"/>
    <property type="molecule type" value="Genomic_DNA"/>
</dbReference>
<evidence type="ECO:0000256" key="1">
    <source>
        <dbReference type="ARBA" id="ARBA00022801"/>
    </source>
</evidence>
<keyword evidence="1" id="KW-0378">Hydrolase</keyword>
<dbReference type="AlphaFoldDB" id="W4M652"/>
<organism evidence="3 4">
    <name type="scientific">Candidatus Entotheonella gemina</name>
    <dbReference type="NCBI Taxonomy" id="1429439"/>
    <lineage>
        <taxon>Bacteria</taxon>
        <taxon>Pseudomonadati</taxon>
        <taxon>Nitrospinota/Tectimicrobiota group</taxon>
        <taxon>Candidatus Tectimicrobiota</taxon>
        <taxon>Candidatus Entotheonellia</taxon>
        <taxon>Candidatus Entotheonellales</taxon>
        <taxon>Candidatus Entotheonellaceae</taxon>
        <taxon>Candidatus Entotheonella</taxon>
    </lineage>
</organism>
<dbReference type="HOGENOM" id="CLU_020336_50_2_7"/>
<dbReference type="PANTHER" id="PTHR43798">
    <property type="entry name" value="MONOACYLGLYCEROL LIPASE"/>
    <property type="match status" value="1"/>
</dbReference>
<gene>
    <name evidence="3" type="ORF">ETSY2_21495</name>
</gene>
<dbReference type="Gene3D" id="3.40.50.1820">
    <property type="entry name" value="alpha/beta hydrolase"/>
    <property type="match status" value="1"/>
</dbReference>
<dbReference type="GO" id="GO:0016787">
    <property type="term" value="F:hydrolase activity"/>
    <property type="evidence" value="ECO:0007669"/>
    <property type="project" value="UniProtKB-KW"/>
</dbReference>
<evidence type="ECO:0000313" key="4">
    <source>
        <dbReference type="Proteomes" id="UP000019140"/>
    </source>
</evidence>
<dbReference type="Pfam" id="PF00561">
    <property type="entry name" value="Abhydrolase_1"/>
    <property type="match status" value="1"/>
</dbReference>
<accession>W4M652</accession>
<comment type="caution">
    <text evidence="3">The sequence shown here is derived from an EMBL/GenBank/DDBJ whole genome shotgun (WGS) entry which is preliminary data.</text>
</comment>
<sequence length="257" mass="28075">MPYVQSQEFRIHYQVEGDGPPLFLHHGFGDSLQSWYELGYVEALRTGYRLILIDARGHGASDKPHEPVAYSFQNVAADVVAVLDDLAIAKAHYFGFSMGAKNGFAVAAYAPERLFSLMALGASASAQAHAPLDFWIASLQQQGPEAVASIWETDAPVSAALRQRLLSNDVAALIAQRMQRKEPLGFDDMLPALSIPCLLVVGEAEPSYAHIKASSRLMPNAAFVSLPGLGHIGSFLNRAELVRHIRQFLHDLARKNV</sequence>
<feature type="domain" description="AB hydrolase-1" evidence="2">
    <location>
        <begin position="20"/>
        <end position="145"/>
    </location>
</feature>
<dbReference type="GO" id="GO:0016020">
    <property type="term" value="C:membrane"/>
    <property type="evidence" value="ECO:0007669"/>
    <property type="project" value="TreeGrafter"/>
</dbReference>
<evidence type="ECO:0000313" key="3">
    <source>
        <dbReference type="EMBL" id="ETX05690.1"/>
    </source>
</evidence>